<dbReference type="PATRIC" id="fig|54915.3.peg.5900"/>
<organism evidence="1 2">
    <name type="scientific">Brevibacillus reuszeri</name>
    <dbReference type="NCBI Taxonomy" id="54915"/>
    <lineage>
        <taxon>Bacteria</taxon>
        <taxon>Bacillati</taxon>
        <taxon>Bacillota</taxon>
        <taxon>Bacilli</taxon>
        <taxon>Bacillales</taxon>
        <taxon>Paenibacillaceae</taxon>
        <taxon>Brevibacillus</taxon>
    </lineage>
</organism>
<dbReference type="STRING" id="54915.ADS79_31020"/>
<dbReference type="OrthoDB" id="2376828at2"/>
<dbReference type="EMBL" id="LGIQ01000016">
    <property type="protein sequence ID" value="KNB68955.1"/>
    <property type="molecule type" value="Genomic_DNA"/>
</dbReference>
<protein>
    <submittedName>
        <fullName evidence="1">Uncharacterized protein</fullName>
    </submittedName>
</protein>
<proteinExistence type="predicted"/>
<accession>A0A0K9YL83</accession>
<reference evidence="2" key="1">
    <citation type="submission" date="2015-07" db="EMBL/GenBank/DDBJ databases">
        <title>Genome sequencing project for genomic taxonomy and phylogenomics of Bacillus-like bacteria.</title>
        <authorList>
            <person name="Liu B."/>
            <person name="Wang J."/>
            <person name="Zhu Y."/>
            <person name="Liu G."/>
            <person name="Chen Q."/>
            <person name="Chen Z."/>
            <person name="Lan J."/>
            <person name="Che J."/>
            <person name="Ge C."/>
            <person name="Shi H."/>
            <person name="Pan Z."/>
            <person name="Liu X."/>
        </authorList>
    </citation>
    <scope>NUCLEOTIDE SEQUENCE [LARGE SCALE GENOMIC DNA]</scope>
    <source>
        <strain evidence="2">DSM 9887</strain>
    </source>
</reference>
<dbReference type="Proteomes" id="UP000036834">
    <property type="component" value="Unassembled WGS sequence"/>
</dbReference>
<sequence length="64" mass="7359">MQKKCKNCDRNSYSSGDWYQWICPYCGKDITLLTASPVTQRIIVVRPTIPKRLQLVQPAEEDTA</sequence>
<gene>
    <name evidence="1" type="ORF">ADS79_31020</name>
</gene>
<comment type="caution">
    <text evidence="1">The sequence shown here is derived from an EMBL/GenBank/DDBJ whole genome shotgun (WGS) entry which is preliminary data.</text>
</comment>
<dbReference type="AlphaFoldDB" id="A0A0K9YL83"/>
<name>A0A0K9YL83_9BACL</name>
<evidence type="ECO:0000313" key="1">
    <source>
        <dbReference type="EMBL" id="KNB68955.1"/>
    </source>
</evidence>
<dbReference type="RefSeq" id="WP_049742338.1">
    <property type="nucleotide sequence ID" value="NZ_BJON01000021.1"/>
</dbReference>
<evidence type="ECO:0000313" key="2">
    <source>
        <dbReference type="Proteomes" id="UP000036834"/>
    </source>
</evidence>